<dbReference type="PANTHER" id="PTHR22538">
    <property type="entry name" value="CILIA- AND FLAGELLA-ASSOCIATED PROTEIN 74"/>
    <property type="match status" value="1"/>
</dbReference>
<dbReference type="Proteomes" id="UP000054423">
    <property type="component" value="Unassembled WGS sequence"/>
</dbReference>
<reference evidence="1" key="1">
    <citation type="submission" date="2013-11" db="EMBL/GenBank/DDBJ databases">
        <title>The Genome Sequence of Phytophthora parasitica CHvinca01.</title>
        <authorList>
            <consortium name="The Broad Institute Genomics Platform"/>
            <person name="Russ C."/>
            <person name="Tyler B."/>
            <person name="Panabieres F."/>
            <person name="Shan W."/>
            <person name="Tripathy S."/>
            <person name="Grunwald N."/>
            <person name="Machado M."/>
            <person name="Johnson C.S."/>
            <person name="Arredondo F."/>
            <person name="Hong C."/>
            <person name="Coffey M."/>
            <person name="Young S.K."/>
            <person name="Zeng Q."/>
            <person name="Gargeya S."/>
            <person name="Fitzgerald M."/>
            <person name="Abouelleil A."/>
            <person name="Alvarado L."/>
            <person name="Chapman S.B."/>
            <person name="Gainer-Dewar J."/>
            <person name="Goldberg J."/>
            <person name="Griggs A."/>
            <person name="Gujja S."/>
            <person name="Hansen M."/>
            <person name="Howarth C."/>
            <person name="Imamovic A."/>
            <person name="Ireland A."/>
            <person name="Larimer J."/>
            <person name="McCowan C."/>
            <person name="Murphy C."/>
            <person name="Pearson M."/>
            <person name="Poon T.W."/>
            <person name="Priest M."/>
            <person name="Roberts A."/>
            <person name="Saif S."/>
            <person name="Shea T."/>
            <person name="Sykes S."/>
            <person name="Wortman J."/>
            <person name="Nusbaum C."/>
            <person name="Birren B."/>
        </authorList>
    </citation>
    <scope>NUCLEOTIDE SEQUENCE [LARGE SCALE GENOMIC DNA]</scope>
    <source>
        <strain evidence="1">CHvinca01</strain>
    </source>
</reference>
<gene>
    <name evidence="1" type="ORF">L917_21683</name>
</gene>
<sequence>MLAAAAMNEAHSTSALNSAYVAAQSAFRSNVDAAMCSDNYSGLLSTDQIVYKLGGSLIPHKSQENDGIVEYKSCAGGLSTSKFGKTYDDTFYVTGLNHADTAFRHGDALVVNSQKPVKWFECLL</sequence>
<protein>
    <submittedName>
        <fullName evidence="1">Uncharacterized protein</fullName>
    </submittedName>
</protein>
<dbReference type="EMBL" id="KI683738">
    <property type="protein sequence ID" value="ETL77376.1"/>
    <property type="molecule type" value="Genomic_DNA"/>
</dbReference>
<dbReference type="PANTHER" id="PTHR22538:SF1">
    <property type="entry name" value="VWFD DOMAIN-CONTAINING PROTEIN"/>
    <property type="match status" value="1"/>
</dbReference>
<proteinExistence type="predicted"/>
<accession>W2JWR2</accession>
<organism evidence="1">
    <name type="scientific">Phytophthora nicotianae</name>
    <name type="common">Potato buckeye rot agent</name>
    <name type="synonym">Phytophthora parasitica</name>
    <dbReference type="NCBI Taxonomy" id="4792"/>
    <lineage>
        <taxon>Eukaryota</taxon>
        <taxon>Sar</taxon>
        <taxon>Stramenopiles</taxon>
        <taxon>Oomycota</taxon>
        <taxon>Peronosporomycetes</taxon>
        <taxon>Peronosporales</taxon>
        <taxon>Peronosporaceae</taxon>
        <taxon>Phytophthora</taxon>
    </lineage>
</organism>
<dbReference type="AlphaFoldDB" id="W2JWR2"/>
<evidence type="ECO:0000313" key="1">
    <source>
        <dbReference type="EMBL" id="ETL77376.1"/>
    </source>
</evidence>
<name>W2JWR2_PHYNI</name>
<dbReference type="OrthoDB" id="69426at2759"/>